<keyword evidence="5" id="KW-1185">Reference proteome</keyword>
<dbReference type="InterPro" id="IPR012677">
    <property type="entry name" value="Nucleotide-bd_a/b_plait_sf"/>
</dbReference>
<dbReference type="InterPro" id="IPR035979">
    <property type="entry name" value="RBD_domain_sf"/>
</dbReference>
<dbReference type="SUPFAM" id="SSF54928">
    <property type="entry name" value="RNA-binding domain, RBD"/>
    <property type="match status" value="1"/>
</dbReference>
<feature type="compositionally biased region" description="Polar residues" evidence="2">
    <location>
        <begin position="367"/>
        <end position="379"/>
    </location>
</feature>
<reference evidence="4 5" key="1">
    <citation type="journal article" date="2017" name="Nat. Commun.">
        <title>Genome assembly with in vitro proximity ligation data and whole-genome triplication in lettuce.</title>
        <authorList>
            <person name="Reyes-Chin-Wo S."/>
            <person name="Wang Z."/>
            <person name="Yang X."/>
            <person name="Kozik A."/>
            <person name="Arikit S."/>
            <person name="Song C."/>
            <person name="Xia L."/>
            <person name="Froenicke L."/>
            <person name="Lavelle D.O."/>
            <person name="Truco M.J."/>
            <person name="Xia R."/>
            <person name="Zhu S."/>
            <person name="Xu C."/>
            <person name="Xu H."/>
            <person name="Xu X."/>
            <person name="Cox K."/>
            <person name="Korf I."/>
            <person name="Meyers B.C."/>
            <person name="Michelmore R.W."/>
        </authorList>
    </citation>
    <scope>NUCLEOTIDE SEQUENCE [LARGE SCALE GENOMIC DNA]</scope>
    <source>
        <strain evidence="5">cv. Salinas</strain>
        <tissue evidence="4">Seedlings</tissue>
    </source>
</reference>
<keyword evidence="1" id="KW-0694">RNA-binding</keyword>
<feature type="region of interest" description="Disordered" evidence="2">
    <location>
        <begin position="326"/>
        <end position="379"/>
    </location>
</feature>
<dbReference type="PANTHER" id="PTHR33710">
    <property type="entry name" value="BNAC02G09200D PROTEIN"/>
    <property type="match status" value="1"/>
</dbReference>
<dbReference type="Gene3D" id="3.30.70.330">
    <property type="match status" value="1"/>
</dbReference>
<feature type="domain" description="RRM" evidence="3">
    <location>
        <begin position="18"/>
        <end position="95"/>
    </location>
</feature>
<accession>A0A9R1VTI4</accession>
<protein>
    <recommendedName>
        <fullName evidence="3">RRM domain-containing protein</fullName>
    </recommendedName>
</protein>
<evidence type="ECO:0000313" key="4">
    <source>
        <dbReference type="EMBL" id="KAJ0211214.1"/>
    </source>
</evidence>
<dbReference type="PROSITE" id="PS50102">
    <property type="entry name" value="RRM"/>
    <property type="match status" value="1"/>
</dbReference>
<evidence type="ECO:0000313" key="5">
    <source>
        <dbReference type="Proteomes" id="UP000235145"/>
    </source>
</evidence>
<proteinExistence type="predicted"/>
<dbReference type="GO" id="GO:0003723">
    <property type="term" value="F:RNA binding"/>
    <property type="evidence" value="ECO:0007669"/>
    <property type="project" value="UniProtKB-UniRule"/>
</dbReference>
<name>A0A9R1VTI4_LACSA</name>
<dbReference type="InterPro" id="IPR000504">
    <property type="entry name" value="RRM_dom"/>
</dbReference>
<evidence type="ECO:0000256" key="2">
    <source>
        <dbReference type="SAM" id="MobiDB-lite"/>
    </source>
</evidence>
<evidence type="ECO:0000256" key="1">
    <source>
        <dbReference type="PROSITE-ProRule" id="PRU00176"/>
    </source>
</evidence>
<dbReference type="AlphaFoldDB" id="A0A9R1VTI4"/>
<dbReference type="SMART" id="SM00360">
    <property type="entry name" value="RRM"/>
    <property type="match status" value="1"/>
</dbReference>
<gene>
    <name evidence="4" type="ORF">LSAT_V11C400195760</name>
</gene>
<comment type="caution">
    <text evidence="4">The sequence shown here is derived from an EMBL/GenBank/DDBJ whole genome shotgun (WGS) entry which is preliminary data.</text>
</comment>
<dbReference type="PANTHER" id="PTHR33710:SF64">
    <property type="entry name" value="ENDONUCLEASE_EXONUCLEASE_PHOSPHATASE DOMAIN-CONTAINING PROTEIN"/>
    <property type="match status" value="1"/>
</dbReference>
<feature type="compositionally biased region" description="Low complexity" evidence="2">
    <location>
        <begin position="355"/>
        <end position="366"/>
    </location>
</feature>
<dbReference type="EMBL" id="NBSK02000004">
    <property type="protein sequence ID" value="KAJ0211214.1"/>
    <property type="molecule type" value="Genomic_DNA"/>
</dbReference>
<dbReference type="Pfam" id="PF00076">
    <property type="entry name" value="RRM_1"/>
    <property type="match status" value="1"/>
</dbReference>
<evidence type="ECO:0000259" key="3">
    <source>
        <dbReference type="PROSITE" id="PS50102"/>
    </source>
</evidence>
<dbReference type="CDD" id="cd00590">
    <property type="entry name" value="RRM_SF"/>
    <property type="match status" value="1"/>
</dbReference>
<sequence>MDAGSRRRRKPPKSPLVTTTFVSNLPLNANKGELWRLFGNFGELSDVYIAQKKDANRRNFAFIRFKNVRNWRILEAALLNLSFASKNLQVNVAKFERKQKKRVQDFQYRREPINTKATAAFSMKYAGGLKVCLSFRSVDDVNAFLRVKDDWLLKFSRANQYHNNFDRVTWVKIYGMPLKLWDRRNFDYIAGKFGRVLVPFEASPKARDLSHGRVCIHTKSRKRIDDEVIIECDGHLLNVSVLEYEEEWLPQNSSEFEMIEEDDDQVNFNGDDDDSVGVSDTVMIEDEVDDIEDGEIVGDDTEKVEDSFQGIADGDEIADQMGEIGGVGTAPMQPVINELPKKNSSEPGESQLPLGNSPSVVNSGNSKTDNLNSSDNNSFGELKNMIPNGCFGPFNSKWVCPSNDGPEVDGTIGLDLGKLNEAGHLDTLGPDLDFIGSYSKRRKIRNIDLGDRNFPPPPNFESGAPHMDTQIINLNNSPSNLASNNVHLDPTIISTPEIVRTARIGRSIGFDINEENAILIEAMDETGANGSLNREMIRECWDDYNFEFAYENASGRSGGLVSIWDRNYFTSSEVGAKLSKLDRFLVCSEFSKLFPHVSVTALPRDKSDHCPILLSQSRANFGPLPFKLFNSWLTRQGFNEVVSKACREFIGFRPPPPPPPVSKLLNKSKAIKKAIREWLSLEFSKETVELIKLKEARIDIDKRFDCGYFNDVDLDERTRISGRIEELEWLAIIDLKQKARIKWTIDGDENSCFFHGYVSNRSRRNHMHGILINGDWTSDPVAMKAEAA</sequence>
<organism evidence="4 5">
    <name type="scientific">Lactuca sativa</name>
    <name type="common">Garden lettuce</name>
    <dbReference type="NCBI Taxonomy" id="4236"/>
    <lineage>
        <taxon>Eukaryota</taxon>
        <taxon>Viridiplantae</taxon>
        <taxon>Streptophyta</taxon>
        <taxon>Embryophyta</taxon>
        <taxon>Tracheophyta</taxon>
        <taxon>Spermatophyta</taxon>
        <taxon>Magnoliopsida</taxon>
        <taxon>eudicotyledons</taxon>
        <taxon>Gunneridae</taxon>
        <taxon>Pentapetalae</taxon>
        <taxon>asterids</taxon>
        <taxon>campanulids</taxon>
        <taxon>Asterales</taxon>
        <taxon>Asteraceae</taxon>
        <taxon>Cichorioideae</taxon>
        <taxon>Cichorieae</taxon>
        <taxon>Lactucinae</taxon>
        <taxon>Lactuca</taxon>
    </lineage>
</organism>
<dbReference type="Proteomes" id="UP000235145">
    <property type="component" value="Unassembled WGS sequence"/>
</dbReference>